<accession>A0ABW7YLP1</accession>
<comment type="caution">
    <text evidence="2">The sequence shown here is derived from an EMBL/GenBank/DDBJ whole genome shotgun (WGS) entry which is preliminary data.</text>
</comment>
<protein>
    <submittedName>
        <fullName evidence="2">Uncharacterized protein</fullName>
    </submittedName>
</protein>
<reference evidence="2 3" key="1">
    <citation type="submission" date="2024-10" db="EMBL/GenBank/DDBJ databases">
        <title>The Natural Products Discovery Center: Release of the First 8490 Sequenced Strains for Exploring Actinobacteria Biosynthetic Diversity.</title>
        <authorList>
            <person name="Kalkreuter E."/>
            <person name="Kautsar S.A."/>
            <person name="Yang D."/>
            <person name="Bader C.D."/>
            <person name="Teijaro C.N."/>
            <person name="Fluegel L."/>
            <person name="Davis C.M."/>
            <person name="Simpson J.R."/>
            <person name="Lauterbach L."/>
            <person name="Steele A.D."/>
            <person name="Gui C."/>
            <person name="Meng S."/>
            <person name="Li G."/>
            <person name="Viehrig K."/>
            <person name="Ye F."/>
            <person name="Su P."/>
            <person name="Kiefer A.F."/>
            <person name="Nichols A."/>
            <person name="Cepeda A.J."/>
            <person name="Yan W."/>
            <person name="Fan B."/>
            <person name="Jiang Y."/>
            <person name="Adhikari A."/>
            <person name="Zheng C.-J."/>
            <person name="Schuster L."/>
            <person name="Cowan T.M."/>
            <person name="Smanski M.J."/>
            <person name="Chevrette M.G."/>
            <person name="De Carvalho L.P.S."/>
            <person name="Shen B."/>
        </authorList>
    </citation>
    <scope>NUCLEOTIDE SEQUENCE [LARGE SCALE GENOMIC DNA]</scope>
    <source>
        <strain evidence="2 3">NPDC051599</strain>
    </source>
</reference>
<proteinExistence type="predicted"/>
<gene>
    <name evidence="2" type="ORF">ACIA8P_46780</name>
</gene>
<evidence type="ECO:0000256" key="1">
    <source>
        <dbReference type="SAM" id="MobiDB-lite"/>
    </source>
</evidence>
<feature type="region of interest" description="Disordered" evidence="1">
    <location>
        <begin position="185"/>
        <end position="211"/>
    </location>
</feature>
<feature type="compositionally biased region" description="Basic residues" evidence="1">
    <location>
        <begin position="122"/>
        <end position="134"/>
    </location>
</feature>
<feature type="region of interest" description="Disordered" evidence="1">
    <location>
        <begin position="113"/>
        <end position="139"/>
    </location>
</feature>
<organism evidence="2 3">
    <name type="scientific">Streptomyces cellulosae</name>
    <dbReference type="NCBI Taxonomy" id="1968"/>
    <lineage>
        <taxon>Bacteria</taxon>
        <taxon>Bacillati</taxon>
        <taxon>Actinomycetota</taxon>
        <taxon>Actinomycetes</taxon>
        <taxon>Kitasatosporales</taxon>
        <taxon>Streptomycetaceae</taxon>
        <taxon>Streptomyces</taxon>
    </lineage>
</organism>
<dbReference type="EMBL" id="JBITDC010000036">
    <property type="protein sequence ID" value="MFI5681978.1"/>
    <property type="molecule type" value="Genomic_DNA"/>
</dbReference>
<keyword evidence="3" id="KW-1185">Reference proteome</keyword>
<sequence length="211" mass="22433">MSNIFSGGSHDLDLSNGATAVFIDVLMPTVSDLASEDWDFRFAALLTLQDQNVMGRGAVGFDLAEFAWGATERGRARAVGSISNRTRRTARLVCRQGSDLVLWPGRGPLACLPADGMGRPGPARKVRPGRRRQVSRPAGRAGEPWVEFLCALMGGEEVSGEEGGHVAESEFGLYSLTRGVRVVPSRSGALPGEAPGRPGGRPPPGRRAGRR</sequence>
<evidence type="ECO:0000313" key="3">
    <source>
        <dbReference type="Proteomes" id="UP001612415"/>
    </source>
</evidence>
<dbReference type="Proteomes" id="UP001612415">
    <property type="component" value="Unassembled WGS sequence"/>
</dbReference>
<evidence type="ECO:0000313" key="2">
    <source>
        <dbReference type="EMBL" id="MFI5681978.1"/>
    </source>
</evidence>
<dbReference type="RefSeq" id="WP_398663083.1">
    <property type="nucleotide sequence ID" value="NZ_JBITDC010000036.1"/>
</dbReference>
<name>A0ABW7YLP1_STRCE</name>